<dbReference type="InterPro" id="IPR050832">
    <property type="entry name" value="Bact_Acetyltransf"/>
</dbReference>
<evidence type="ECO:0000313" key="5">
    <source>
        <dbReference type="Proteomes" id="UP000217289"/>
    </source>
</evidence>
<reference evidence="4 5" key="1">
    <citation type="submission" date="2017-06" db="EMBL/GenBank/DDBJ databases">
        <authorList>
            <person name="Kim H.J."/>
            <person name="Triplett B.A."/>
        </authorList>
    </citation>
    <scope>NUCLEOTIDE SEQUENCE [LARGE SCALE GENOMIC DNA]</scope>
    <source>
        <strain evidence="4 5">DSM 14713</strain>
    </source>
</reference>
<dbReference type="Proteomes" id="UP000217289">
    <property type="component" value="Chromosome"/>
</dbReference>
<dbReference type="InterPro" id="IPR016181">
    <property type="entry name" value="Acyl_CoA_acyltransferase"/>
</dbReference>
<dbReference type="Pfam" id="PF00583">
    <property type="entry name" value="Acetyltransf_1"/>
    <property type="match status" value="1"/>
</dbReference>
<dbReference type="CDD" id="cd04301">
    <property type="entry name" value="NAT_SF"/>
    <property type="match status" value="1"/>
</dbReference>
<evidence type="ECO:0000313" key="4">
    <source>
        <dbReference type="EMBL" id="ATB27014.1"/>
    </source>
</evidence>
<dbReference type="SUPFAM" id="SSF55729">
    <property type="entry name" value="Acyl-CoA N-acyltransferases (Nat)"/>
    <property type="match status" value="1"/>
</dbReference>
<dbReference type="InterPro" id="IPR000182">
    <property type="entry name" value="GNAT_dom"/>
</dbReference>
<proteinExistence type="predicted"/>
<dbReference type="KEGG" id="mbd:MEBOL_000449"/>
<name>A0A286NV87_9BACT</name>
<feature type="domain" description="N-acetyltransferase" evidence="3">
    <location>
        <begin position="4"/>
        <end position="175"/>
    </location>
</feature>
<accession>A0A286NV87</accession>
<evidence type="ECO:0000259" key="3">
    <source>
        <dbReference type="PROSITE" id="PS51186"/>
    </source>
</evidence>
<dbReference type="PROSITE" id="PS51186">
    <property type="entry name" value="GNAT"/>
    <property type="match status" value="1"/>
</dbReference>
<keyword evidence="1 4" id="KW-0808">Transferase</keyword>
<evidence type="ECO:0000256" key="2">
    <source>
        <dbReference type="ARBA" id="ARBA00023315"/>
    </source>
</evidence>
<keyword evidence="2" id="KW-0012">Acyltransferase</keyword>
<dbReference type="PANTHER" id="PTHR43877">
    <property type="entry name" value="AMINOALKYLPHOSPHONATE N-ACETYLTRANSFERASE-RELATED-RELATED"/>
    <property type="match status" value="1"/>
</dbReference>
<organism evidence="4 5">
    <name type="scientific">Melittangium boletus DSM 14713</name>
    <dbReference type="NCBI Taxonomy" id="1294270"/>
    <lineage>
        <taxon>Bacteria</taxon>
        <taxon>Pseudomonadati</taxon>
        <taxon>Myxococcota</taxon>
        <taxon>Myxococcia</taxon>
        <taxon>Myxococcales</taxon>
        <taxon>Cystobacterineae</taxon>
        <taxon>Archangiaceae</taxon>
        <taxon>Melittangium</taxon>
    </lineage>
</organism>
<dbReference type="EMBL" id="CP022163">
    <property type="protein sequence ID" value="ATB27014.1"/>
    <property type="molecule type" value="Genomic_DNA"/>
</dbReference>
<protein>
    <submittedName>
        <fullName evidence="4">GNAT family acetyltransferase</fullName>
    </submittedName>
</protein>
<keyword evidence="5" id="KW-1185">Reference proteome</keyword>
<evidence type="ECO:0000256" key="1">
    <source>
        <dbReference type="ARBA" id="ARBA00022679"/>
    </source>
</evidence>
<dbReference type="GO" id="GO:0016747">
    <property type="term" value="F:acyltransferase activity, transferring groups other than amino-acyl groups"/>
    <property type="evidence" value="ECO:0007669"/>
    <property type="project" value="InterPro"/>
</dbReference>
<dbReference type="AlphaFoldDB" id="A0A286NV87"/>
<dbReference type="Gene3D" id="3.40.630.30">
    <property type="match status" value="1"/>
</dbReference>
<dbReference type="RefSeq" id="WP_095982537.1">
    <property type="nucleotide sequence ID" value="NZ_CP022163.1"/>
</dbReference>
<dbReference type="OrthoDB" id="5514932at2"/>
<gene>
    <name evidence="4" type="ORF">MEBOL_000449</name>
</gene>
<sequence>MTDIVIRVARPDDAGPLSVLGWETFLDTFVKGFGIPYPEEDLATFFAQSYTPEAYARVIADPSRRVWLAERGGEGVAYVTAGNNALPHPEARPGEGELKALYVRRELHGSGLAPRLMDTALAWLDPEGGRRLWLGVWSGNLRAQRFYARYGFHKAGEYEFPVGRVRDREFILRRG</sequence>
<dbReference type="PANTHER" id="PTHR43877:SF1">
    <property type="entry name" value="ACETYLTRANSFERASE"/>
    <property type="match status" value="1"/>
</dbReference>